<evidence type="ECO:0000256" key="3">
    <source>
        <dbReference type="PROSITE-ProRule" id="PRU00339"/>
    </source>
</evidence>
<dbReference type="Proteomes" id="UP000007347">
    <property type="component" value="Chromosome"/>
</dbReference>
<sequence length="1572" mass="181541">MFPWKLSVEAFELAPFNDVARINCASIYTSKGFYKKALGFLEDMPEAGRYYGNYWVKRIELINHIYGPKKALDLFKESEKYVMTSDRLENLKGKLYAKLGNDDMALKHLKTAVKIDEIHKVETCRLISKLLAKKKDYSQAGDYLKKIVSMKTLIKGHEVKGYLEAAKMYEKGQYFEKAFECIVQGLNNLKDADYHEKKQNYKTLCKKLLSLTEMGNPNPYLLRIRLNQVRKYFKYHEKHVPGLHLAEANLLFALNRNKKAEKSVYQAIQHPLADAIIIKQSIETLLKSGSKSQLSEIINKLTESSKKLDQNQWNQIGRTFLELKDVNALDQWGIKLSDPKLLLDCAEFLWENKKRTLAVFFAEKSLEAQSLSTEDIAAYVNFFRTKIELKHKHVFKGLLAFTRKQDSKTQIEIYKTIGDTLFLSSDCSEAAGYYETALGLANKKEQQELLYAAGKAELAAGNKTAAKKMFLKITDQSTVLEAIQKCLTYDMYELAYELAEPVLASYDWPIDFISVLVYTAKLAEKLDIIIPAMKTRIETLDKKNQFQWWFDLAYNLPESKLIMREELYKKCLTFSLSKDQLYRIYNNLGSLMNSSGEYTDAETWYRKAMKTCPTKSKPCTNLIKVLHRQNKHNEIRTVYARLMECDNVNNVYIRDAVKWHYRQGLLNDFIILMTEKLKWQKQGASGILLTVEYSTWLPEKEQEELLELVINSAPTKKDHVKALQIKGNLLFKQADYAKAETCYQQAYELDPENEETGRVLINFYTNVKNWKLADQVIISLEEKFPKARGLIRTSLNSWKARDNLTQGYRNLHKRLENIADPKVRGAIISASLSIAISEKLFFEAEKLLDLAKKEERPSFLQTDYHRKRCELLLKKGKFHEAALLMAEYLKKEKDETSLMLLMKILLKDVGNLPKALKWTEKALIGDVGYCYFDQIFDLWKTDPINWRIFTGLLKSLSSKVRTTDLLDLAGTCKSKGLLQICRILCKEYEKRNPLPFLEHNERTLAGYWLDIGDIDKANYYYQSIFKRNRFELRDRTNLINILLKQNKVDEAKRLLTEQLPAINGVNLLSIQALAETCAENGKFIEFADILEELASFPIDSVDIFYSLTTIAENSNCLELALQWYEKASRYCPGDKIQQANIAINSAYLHSRLYRQKEAYKILKTIWKAQPENTFVGRHYALILLSWGEIDKAGKIVQDMLQTAPTDPYVLNTLGHLELHSGNTKRASDLFKQVLSKAIDENFLMNAMCIASSVKQQQHILNRVEHQYGKTTTFITQQTVHKCLQGRYKEAIEDLKKVQTKDVNTVYFIQLIKKLANKQKDKSLIETEHELLQKEGDIDFFQGVHLYHSGKYDEALDIFSSMVDHHRCLMGKYKYLGSCLNIQGNYEKAEKIALEYIKKDSSQLPIMLRICIISQIMKENYSNAEKYLSKLKKWEPGFESKILEVVILENTNRKQEAELLRKQIKKQGIKITTNLLETLFLWPPALCKQYFGENKLQRAGVENNHLSVSGQKKIWGNGDGGSMWCRSADPDKLDEFKKHVTADAVFKKVLNERTIVVKLDDDDSESFPVGLLS</sequence>
<dbReference type="STRING" id="651182.TOL2_C40240"/>
<dbReference type="PROSITE" id="PS50005">
    <property type="entry name" value="TPR"/>
    <property type="match status" value="2"/>
</dbReference>
<dbReference type="Pfam" id="PF13374">
    <property type="entry name" value="TPR_10"/>
    <property type="match status" value="1"/>
</dbReference>
<proteinExistence type="predicted"/>
<evidence type="ECO:0000313" key="6">
    <source>
        <dbReference type="Proteomes" id="UP000007347"/>
    </source>
</evidence>
<dbReference type="Pfam" id="PF13181">
    <property type="entry name" value="TPR_8"/>
    <property type="match status" value="1"/>
</dbReference>
<dbReference type="Pfam" id="PF07719">
    <property type="entry name" value="TPR_2"/>
    <property type="match status" value="1"/>
</dbReference>
<keyword evidence="2 3" id="KW-0802">TPR repeat</keyword>
<dbReference type="EMBL" id="FO203503">
    <property type="protein sequence ID" value="CCK82179.1"/>
    <property type="molecule type" value="Genomic_DNA"/>
</dbReference>
<feature type="coiled-coil region" evidence="4">
    <location>
        <begin position="1280"/>
        <end position="1334"/>
    </location>
</feature>
<evidence type="ECO:0000256" key="4">
    <source>
        <dbReference type="SAM" id="Coils"/>
    </source>
</evidence>
<dbReference type="PATRIC" id="fig|651182.5.peg.4735"/>
<evidence type="ECO:0000256" key="2">
    <source>
        <dbReference type="ARBA" id="ARBA00022803"/>
    </source>
</evidence>
<evidence type="ECO:0000256" key="1">
    <source>
        <dbReference type="ARBA" id="ARBA00022737"/>
    </source>
</evidence>
<dbReference type="SMART" id="SM00028">
    <property type="entry name" value="TPR"/>
    <property type="match status" value="9"/>
</dbReference>
<keyword evidence="1" id="KW-0677">Repeat</keyword>
<dbReference type="InterPro" id="IPR052943">
    <property type="entry name" value="TMTC_O-mannosyl-trnsfr"/>
</dbReference>
<dbReference type="InterPro" id="IPR019734">
    <property type="entry name" value="TPR_rpt"/>
</dbReference>
<dbReference type="Gene3D" id="1.25.40.10">
    <property type="entry name" value="Tetratricopeptide repeat domain"/>
    <property type="match status" value="5"/>
</dbReference>
<protein>
    <submittedName>
        <fullName evidence="5">Tetratricopeptide repeat protein</fullName>
    </submittedName>
</protein>
<keyword evidence="4" id="KW-0175">Coiled coil</keyword>
<dbReference type="HOGENOM" id="CLU_245445_0_0_7"/>
<dbReference type="PANTHER" id="PTHR44809">
    <property type="match status" value="1"/>
</dbReference>
<dbReference type="InterPro" id="IPR013105">
    <property type="entry name" value="TPR_2"/>
</dbReference>
<keyword evidence="6" id="KW-1185">Reference proteome</keyword>
<gene>
    <name evidence="5" type="ordered locus">TOL2_C40240</name>
</gene>
<name>K0NCG7_DESTT</name>
<reference evidence="5 6" key="1">
    <citation type="journal article" date="2013" name="Environ. Microbiol.">
        <title>Complete genome, catabolic sub-proteomes and key-metabolites of Desulfobacula toluolica Tol2, a marine, aromatic compound-degrading, sulfate-reducing bacterium.</title>
        <authorList>
            <person name="Wohlbrand L."/>
            <person name="Jacob J.H."/>
            <person name="Kube M."/>
            <person name="Mussmann M."/>
            <person name="Jarling R."/>
            <person name="Beck A."/>
            <person name="Amann R."/>
            <person name="Wilkes H."/>
            <person name="Reinhardt R."/>
            <person name="Rabus R."/>
        </authorList>
    </citation>
    <scope>NUCLEOTIDE SEQUENCE [LARGE SCALE GENOMIC DNA]</scope>
    <source>
        <strain evidence="6">DSM 7467 / Tol2</strain>
    </source>
</reference>
<dbReference type="PANTHER" id="PTHR44809:SF1">
    <property type="entry name" value="PROTEIN O-MANNOSYL-TRANSFERASE TMTC1"/>
    <property type="match status" value="1"/>
</dbReference>
<feature type="repeat" description="TPR" evidence="3">
    <location>
        <begin position="582"/>
        <end position="615"/>
    </location>
</feature>
<feature type="repeat" description="TPR" evidence="3">
    <location>
        <begin position="720"/>
        <end position="753"/>
    </location>
</feature>
<accession>K0NCG7</accession>
<evidence type="ECO:0000313" key="5">
    <source>
        <dbReference type="EMBL" id="CCK82179.1"/>
    </source>
</evidence>
<dbReference type="SUPFAM" id="SSF48452">
    <property type="entry name" value="TPR-like"/>
    <property type="match status" value="5"/>
</dbReference>
<organism evidence="5 6">
    <name type="scientific">Desulfobacula toluolica (strain DSM 7467 / Tol2)</name>
    <dbReference type="NCBI Taxonomy" id="651182"/>
    <lineage>
        <taxon>Bacteria</taxon>
        <taxon>Pseudomonadati</taxon>
        <taxon>Thermodesulfobacteriota</taxon>
        <taxon>Desulfobacteria</taxon>
        <taxon>Desulfobacterales</taxon>
        <taxon>Desulfobacteraceae</taxon>
        <taxon>Desulfobacula</taxon>
    </lineage>
</organism>
<dbReference type="InterPro" id="IPR011990">
    <property type="entry name" value="TPR-like_helical_dom_sf"/>
</dbReference>
<dbReference type="KEGG" id="dto:TOL2_C40240"/>